<dbReference type="GeneID" id="19406194"/>
<sequence length="217" mass="23272">MTPPPTPSTNTNTNTKSEENKPTSGGDKKSPYTTDVATLPPSGAPSQAHILNLPLSPTSPLPSSSSSITLQDAIATTLFHVSASTLSQFLSPQTSVFKAVFGSSKYSGMQFVVWRRGCEVFTGTFEHHTSIKRFRFEHLAGCLVGYDGAWQLRVTASNAYAATRWGDVWAGKFACEGGVAKMTVEVDEEGMAGRGAVLACEIVAGRYWEGRVDVKCK</sequence>
<dbReference type="OrthoDB" id="3758401at2759"/>
<proteinExistence type="predicted"/>
<dbReference type="RefSeq" id="XP_008029749.1">
    <property type="nucleotide sequence ID" value="XM_008031558.1"/>
</dbReference>
<protein>
    <submittedName>
        <fullName evidence="2">Uncharacterized protein</fullName>
    </submittedName>
</protein>
<name>R0IBE4_EXST2</name>
<dbReference type="HOGENOM" id="CLU_1450917_0_0_1"/>
<dbReference type="EMBL" id="KB908844">
    <property type="protein sequence ID" value="EOA82710.1"/>
    <property type="molecule type" value="Genomic_DNA"/>
</dbReference>
<evidence type="ECO:0000313" key="3">
    <source>
        <dbReference type="Proteomes" id="UP000016935"/>
    </source>
</evidence>
<gene>
    <name evidence="2" type="ORF">SETTUDRAFT_95924</name>
</gene>
<dbReference type="Proteomes" id="UP000016935">
    <property type="component" value="Unassembled WGS sequence"/>
</dbReference>
<feature type="compositionally biased region" description="Basic and acidic residues" evidence="1">
    <location>
        <begin position="16"/>
        <end position="30"/>
    </location>
</feature>
<feature type="region of interest" description="Disordered" evidence="1">
    <location>
        <begin position="1"/>
        <end position="56"/>
    </location>
</feature>
<reference evidence="2 3" key="2">
    <citation type="journal article" date="2013" name="PLoS Genet.">
        <title>Comparative genome structure, secondary metabolite, and effector coding capacity across Cochliobolus pathogens.</title>
        <authorList>
            <person name="Condon B.J."/>
            <person name="Leng Y."/>
            <person name="Wu D."/>
            <person name="Bushley K.E."/>
            <person name="Ohm R.A."/>
            <person name="Otillar R."/>
            <person name="Martin J."/>
            <person name="Schackwitz W."/>
            <person name="Grimwood J."/>
            <person name="MohdZainudin N."/>
            <person name="Xue C."/>
            <person name="Wang R."/>
            <person name="Manning V.A."/>
            <person name="Dhillon B."/>
            <person name="Tu Z.J."/>
            <person name="Steffenson B.J."/>
            <person name="Salamov A."/>
            <person name="Sun H."/>
            <person name="Lowry S."/>
            <person name="LaButti K."/>
            <person name="Han J."/>
            <person name="Copeland A."/>
            <person name="Lindquist E."/>
            <person name="Barry K."/>
            <person name="Schmutz J."/>
            <person name="Baker S.E."/>
            <person name="Ciuffetti L.M."/>
            <person name="Grigoriev I.V."/>
            <person name="Zhong S."/>
            <person name="Turgeon B.G."/>
        </authorList>
    </citation>
    <scope>NUCLEOTIDE SEQUENCE [LARGE SCALE GENOMIC DNA]</scope>
    <source>
        <strain evidence="3">28A</strain>
    </source>
</reference>
<evidence type="ECO:0000256" key="1">
    <source>
        <dbReference type="SAM" id="MobiDB-lite"/>
    </source>
</evidence>
<accession>R0IBE4</accession>
<evidence type="ECO:0000313" key="2">
    <source>
        <dbReference type="EMBL" id="EOA82710.1"/>
    </source>
</evidence>
<reference evidence="2 3" key="1">
    <citation type="journal article" date="2012" name="PLoS Pathog.">
        <title>Diverse lifestyles and strategies of plant pathogenesis encoded in the genomes of eighteen Dothideomycetes fungi.</title>
        <authorList>
            <person name="Ohm R.A."/>
            <person name="Feau N."/>
            <person name="Henrissat B."/>
            <person name="Schoch C.L."/>
            <person name="Horwitz B.A."/>
            <person name="Barry K.W."/>
            <person name="Condon B.J."/>
            <person name="Copeland A.C."/>
            <person name="Dhillon B."/>
            <person name="Glaser F."/>
            <person name="Hesse C.N."/>
            <person name="Kosti I."/>
            <person name="LaButti K."/>
            <person name="Lindquist E.A."/>
            <person name="Lucas S."/>
            <person name="Salamov A.A."/>
            <person name="Bradshaw R.E."/>
            <person name="Ciuffetti L."/>
            <person name="Hamelin R.C."/>
            <person name="Kema G.H.J."/>
            <person name="Lawrence C."/>
            <person name="Scott J.A."/>
            <person name="Spatafora J.W."/>
            <person name="Turgeon B.G."/>
            <person name="de Wit P.J.G.M."/>
            <person name="Zhong S."/>
            <person name="Goodwin S.B."/>
            <person name="Grigoriev I.V."/>
        </authorList>
    </citation>
    <scope>NUCLEOTIDE SEQUENCE [LARGE SCALE GENOMIC DNA]</scope>
    <source>
        <strain evidence="3">28A</strain>
    </source>
</reference>
<dbReference type="AlphaFoldDB" id="R0IBE4"/>
<organism evidence="2 3">
    <name type="scientific">Exserohilum turcicum (strain 28A)</name>
    <name type="common">Northern leaf blight fungus</name>
    <name type="synonym">Setosphaeria turcica</name>
    <dbReference type="NCBI Taxonomy" id="671987"/>
    <lineage>
        <taxon>Eukaryota</taxon>
        <taxon>Fungi</taxon>
        <taxon>Dikarya</taxon>
        <taxon>Ascomycota</taxon>
        <taxon>Pezizomycotina</taxon>
        <taxon>Dothideomycetes</taxon>
        <taxon>Pleosporomycetidae</taxon>
        <taxon>Pleosporales</taxon>
        <taxon>Pleosporineae</taxon>
        <taxon>Pleosporaceae</taxon>
        <taxon>Exserohilum</taxon>
    </lineage>
</organism>
<keyword evidence="3" id="KW-1185">Reference proteome</keyword>